<evidence type="ECO:0000313" key="2">
    <source>
        <dbReference type="Proteomes" id="UP000553706"/>
    </source>
</evidence>
<organism evidence="1 2">
    <name type="scientific">Acidocella aromatica</name>
    <dbReference type="NCBI Taxonomy" id="1303579"/>
    <lineage>
        <taxon>Bacteria</taxon>
        <taxon>Pseudomonadati</taxon>
        <taxon>Pseudomonadota</taxon>
        <taxon>Alphaproteobacteria</taxon>
        <taxon>Acetobacterales</taxon>
        <taxon>Acidocellaceae</taxon>
        <taxon>Acidocella</taxon>
    </lineage>
</organism>
<proteinExistence type="predicted"/>
<reference evidence="1 2" key="1">
    <citation type="submission" date="2020-08" db="EMBL/GenBank/DDBJ databases">
        <title>Genomic Encyclopedia of Type Strains, Phase IV (KMG-IV): sequencing the most valuable type-strain genomes for metagenomic binning, comparative biology and taxonomic classification.</title>
        <authorList>
            <person name="Goeker M."/>
        </authorList>
    </citation>
    <scope>NUCLEOTIDE SEQUENCE [LARGE SCALE GENOMIC DNA]</scope>
    <source>
        <strain evidence="1 2">DSM 27026</strain>
    </source>
</reference>
<evidence type="ECO:0000313" key="1">
    <source>
        <dbReference type="EMBL" id="MBB5374497.1"/>
    </source>
</evidence>
<keyword evidence="2" id="KW-1185">Reference proteome</keyword>
<protein>
    <submittedName>
        <fullName evidence="1">Uncharacterized protein</fullName>
    </submittedName>
</protein>
<sequence>MTQPTGRRYSFELDVEINDKLGFVPGELGTYLADALFELDHAGLLFAGLSTPKPGERLLSVAFRQTGYARGADAHPVEAQASYDLPHRPEDQRELLASLEDAVLRLSDLLRDSRLLKAKADATRDALRPTIVWTKTETKRAEQLLTAITSLLEAHATHTQPLL</sequence>
<comment type="caution">
    <text evidence="1">The sequence shown here is derived from an EMBL/GenBank/DDBJ whole genome shotgun (WGS) entry which is preliminary data.</text>
</comment>
<accession>A0A840VHV7</accession>
<gene>
    <name evidence="1" type="ORF">HNP71_002771</name>
</gene>
<dbReference type="AlphaFoldDB" id="A0A840VHV7"/>
<dbReference type="RefSeq" id="WP_183267511.1">
    <property type="nucleotide sequence ID" value="NZ_JACHFJ010000019.1"/>
</dbReference>
<dbReference type="Proteomes" id="UP000553706">
    <property type="component" value="Unassembled WGS sequence"/>
</dbReference>
<dbReference type="EMBL" id="JACHFJ010000019">
    <property type="protein sequence ID" value="MBB5374497.1"/>
    <property type="molecule type" value="Genomic_DNA"/>
</dbReference>
<name>A0A840VHV7_9PROT</name>